<comment type="caution">
    <text evidence="1">The sequence shown here is derived from an EMBL/GenBank/DDBJ whole genome shotgun (WGS) entry which is preliminary data.</text>
</comment>
<dbReference type="Proteomes" id="UP000027153">
    <property type="component" value="Unassembled WGS sequence"/>
</dbReference>
<protein>
    <recommendedName>
        <fullName evidence="3">PIN domain-containing protein</fullName>
    </recommendedName>
</protein>
<dbReference type="OrthoDB" id="384674at2157"/>
<proteinExistence type="predicted"/>
<keyword evidence="2" id="KW-1185">Reference proteome</keyword>
<accession>A0A062V4D8</accession>
<dbReference type="RefSeq" id="WP_048090285.1">
    <property type="nucleotide sequence ID" value="NZ_JMIY01000003.1"/>
</dbReference>
<reference evidence="1 2" key="1">
    <citation type="journal article" date="2013" name="Nature">
        <title>Anaerobic oxidation of methane coupled to nitrate reduction in a novel archaeal lineage.</title>
        <authorList>
            <person name="Haroon M.F."/>
            <person name="Hu S."/>
            <person name="Shi Y."/>
            <person name="Imelfort M."/>
            <person name="Keller J."/>
            <person name="Hugenholtz P."/>
            <person name="Yuan Z."/>
            <person name="Tyson G.W."/>
        </authorList>
    </citation>
    <scope>NUCLEOTIDE SEQUENCE [LARGE SCALE GENOMIC DNA]</scope>
    <source>
        <strain evidence="1 2">ANME-2d</strain>
    </source>
</reference>
<evidence type="ECO:0000313" key="2">
    <source>
        <dbReference type="Proteomes" id="UP000027153"/>
    </source>
</evidence>
<dbReference type="AlphaFoldDB" id="A0A062V4D8"/>
<evidence type="ECO:0008006" key="3">
    <source>
        <dbReference type="Google" id="ProtNLM"/>
    </source>
</evidence>
<dbReference type="EMBL" id="JMIY01000003">
    <property type="protein sequence ID" value="KCZ72217.1"/>
    <property type="molecule type" value="Genomic_DNA"/>
</dbReference>
<evidence type="ECO:0000313" key="1">
    <source>
        <dbReference type="EMBL" id="KCZ72217.1"/>
    </source>
</evidence>
<organism evidence="1 2">
    <name type="scientific">Candidatus Methanoperedens nitratireducens</name>
    <dbReference type="NCBI Taxonomy" id="1392998"/>
    <lineage>
        <taxon>Archaea</taxon>
        <taxon>Methanobacteriati</taxon>
        <taxon>Methanobacteriota</taxon>
        <taxon>Stenosarchaea group</taxon>
        <taxon>Methanomicrobia</taxon>
        <taxon>Methanosarcinales</taxon>
        <taxon>ANME-2 cluster</taxon>
        <taxon>Candidatus Methanoperedentaceae</taxon>
        <taxon>Candidatus Methanoperedens</taxon>
    </lineage>
</organism>
<name>A0A062V4D8_9EURY</name>
<gene>
    <name evidence="1" type="ORF">ANME2D_01621</name>
</gene>
<sequence length="87" mass="10022">MSIILDCDIASTFAKIDRIALLKKIFPKSDICITSSVYIELLRARRIGFSFPDKIFELDILRDIEVKDNTIIKGKEEILEIFDAEDK</sequence>